<dbReference type="Proteomes" id="UP000178444">
    <property type="component" value="Unassembled WGS sequence"/>
</dbReference>
<dbReference type="Gene3D" id="2.60.60.40">
    <property type="match status" value="1"/>
</dbReference>
<proteinExistence type="predicted"/>
<reference evidence="2 3" key="1">
    <citation type="journal article" date="2016" name="Nat. Commun.">
        <title>Thousands of microbial genomes shed light on interconnected biogeochemical processes in an aquifer system.</title>
        <authorList>
            <person name="Anantharaman K."/>
            <person name="Brown C.T."/>
            <person name="Hug L.A."/>
            <person name="Sharon I."/>
            <person name="Castelle C.J."/>
            <person name="Probst A.J."/>
            <person name="Thomas B.C."/>
            <person name="Singh A."/>
            <person name="Wilkins M.J."/>
            <person name="Karaoz U."/>
            <person name="Brodie E.L."/>
            <person name="Williams K.H."/>
            <person name="Hubbard S.S."/>
            <person name="Banfield J.F."/>
        </authorList>
    </citation>
    <scope>NUCLEOTIDE SEQUENCE [LARGE SCALE GENOMIC DNA]</scope>
</reference>
<organism evidence="2 3">
    <name type="scientific">Candidatus Yanofskybacteria bacterium RIFCSPLOWO2_01_FULL_49_17</name>
    <dbReference type="NCBI Taxonomy" id="1802700"/>
    <lineage>
        <taxon>Bacteria</taxon>
        <taxon>Candidatus Yanofskyibacteriota</taxon>
    </lineage>
</organism>
<dbReference type="Pfam" id="PF16841">
    <property type="entry name" value="CBM60"/>
    <property type="match status" value="1"/>
</dbReference>
<feature type="domain" description="Carbohydrate binding module xylan-binding" evidence="1">
    <location>
        <begin position="1"/>
        <end position="69"/>
    </location>
</feature>
<evidence type="ECO:0000313" key="3">
    <source>
        <dbReference type="Proteomes" id="UP000178444"/>
    </source>
</evidence>
<name>A0A1F8GS96_9BACT</name>
<protein>
    <recommendedName>
        <fullName evidence="1">Carbohydrate binding module xylan-binding domain-containing protein</fullName>
    </recommendedName>
</protein>
<accession>A0A1F8GS96</accession>
<gene>
    <name evidence="2" type="ORF">A2941_01930</name>
</gene>
<dbReference type="InterPro" id="IPR031768">
    <property type="entry name" value="CBM60_xylan-bd"/>
</dbReference>
<comment type="caution">
    <text evidence="2">The sequence shown here is derived from an EMBL/GenBank/DDBJ whole genome shotgun (WGS) entry which is preliminary data.</text>
</comment>
<dbReference type="AlphaFoldDB" id="A0A1F8GS96"/>
<evidence type="ECO:0000259" key="1">
    <source>
        <dbReference type="Pfam" id="PF16841"/>
    </source>
</evidence>
<sequence length="125" mass="14199">MDGELLSVWDVTGDWADYTMTIKGELTGNPRVYFINDYFKRSTMADRNLFVDYITVGRNTYRSDSTSTYASGRYISGSGCSSGFLRTNELDCDDSYFEYSVTRPAGISLDTMVRSWTANLFDTIF</sequence>
<evidence type="ECO:0000313" key="2">
    <source>
        <dbReference type="EMBL" id="OGN28285.1"/>
    </source>
</evidence>
<dbReference type="EMBL" id="MGKO01000001">
    <property type="protein sequence ID" value="OGN28285.1"/>
    <property type="molecule type" value="Genomic_DNA"/>
</dbReference>